<proteinExistence type="predicted"/>
<sequence>MIELAKECMLGDDTVRALENRCARETLESVRPQFGGSSPSTLDSGVNLAEW</sequence>
<gene>
    <name evidence="2" type="ORF">J0P97_10290</name>
</gene>
<evidence type="ECO:0000313" key="2">
    <source>
        <dbReference type="EMBL" id="MBT8798460.1"/>
    </source>
</evidence>
<dbReference type="EMBL" id="JAFLHG010000008">
    <property type="protein sequence ID" value="MBT8798460.1"/>
    <property type="molecule type" value="Genomic_DNA"/>
</dbReference>
<evidence type="ECO:0000313" key="3">
    <source>
        <dbReference type="Proteomes" id="UP000740605"/>
    </source>
</evidence>
<accession>A0ABS5XVB5</accession>
<evidence type="ECO:0008006" key="4">
    <source>
        <dbReference type="Google" id="ProtNLM"/>
    </source>
</evidence>
<protein>
    <recommendedName>
        <fullName evidence="4">Transposase</fullName>
    </recommendedName>
</protein>
<evidence type="ECO:0000256" key="1">
    <source>
        <dbReference type="SAM" id="MobiDB-lite"/>
    </source>
</evidence>
<feature type="compositionally biased region" description="Polar residues" evidence="1">
    <location>
        <begin position="35"/>
        <end position="44"/>
    </location>
</feature>
<keyword evidence="3" id="KW-1185">Reference proteome</keyword>
<dbReference type="Proteomes" id="UP000740605">
    <property type="component" value="Unassembled WGS sequence"/>
</dbReference>
<feature type="region of interest" description="Disordered" evidence="1">
    <location>
        <begin position="32"/>
        <end position="51"/>
    </location>
</feature>
<name>A0ABS5XVB5_9MICO</name>
<reference evidence="2 3" key="1">
    <citation type="submission" date="2021-03" db="EMBL/GenBank/DDBJ databases">
        <title>Microbacterium pauli sp. nov., isolated from microfiltered milk.</title>
        <authorList>
            <person name="Bellassi P."/>
            <person name="Fontana A."/>
            <person name="Callegari M.L."/>
            <person name="Lorenzo M."/>
            <person name="Cappa F."/>
        </authorList>
    </citation>
    <scope>NUCLEOTIDE SEQUENCE [LARGE SCALE GENOMIC DNA]</scope>
    <source>
        <strain evidence="2 3">DSM 18909</strain>
    </source>
</reference>
<comment type="caution">
    <text evidence="2">The sequence shown here is derived from an EMBL/GenBank/DDBJ whole genome shotgun (WGS) entry which is preliminary data.</text>
</comment>
<dbReference type="RefSeq" id="WP_215487687.1">
    <property type="nucleotide sequence ID" value="NZ_BAAAPJ010000006.1"/>
</dbReference>
<organism evidence="2 3">
    <name type="scientific">Microbacterium flavum</name>
    <dbReference type="NCBI Taxonomy" id="415216"/>
    <lineage>
        <taxon>Bacteria</taxon>
        <taxon>Bacillati</taxon>
        <taxon>Actinomycetota</taxon>
        <taxon>Actinomycetes</taxon>
        <taxon>Micrococcales</taxon>
        <taxon>Microbacteriaceae</taxon>
        <taxon>Microbacterium</taxon>
    </lineage>
</organism>